<comment type="caution">
    <text evidence="7">The sequence shown here is derived from an EMBL/GenBank/DDBJ whole genome shotgun (WGS) entry which is preliminary data.</text>
</comment>
<protein>
    <recommendedName>
        <fullName evidence="6">FAD-binding domain-containing protein</fullName>
    </recommendedName>
</protein>
<keyword evidence="5" id="KW-0472">Membrane</keyword>
<keyword evidence="4" id="KW-0503">Monooxygenase</keyword>
<dbReference type="EMBL" id="MU855581">
    <property type="protein sequence ID" value="KAK3901409.1"/>
    <property type="molecule type" value="Genomic_DNA"/>
</dbReference>
<dbReference type="GO" id="GO:0004497">
    <property type="term" value="F:monooxygenase activity"/>
    <property type="evidence" value="ECO:0007669"/>
    <property type="project" value="UniProtKB-KW"/>
</dbReference>
<reference evidence="7" key="1">
    <citation type="journal article" date="2023" name="Mol. Phylogenet. Evol.">
        <title>Genome-scale phylogeny and comparative genomics of the fungal order Sordariales.</title>
        <authorList>
            <person name="Hensen N."/>
            <person name="Bonometti L."/>
            <person name="Westerberg I."/>
            <person name="Brannstrom I.O."/>
            <person name="Guillou S."/>
            <person name="Cros-Aarteil S."/>
            <person name="Calhoun S."/>
            <person name="Haridas S."/>
            <person name="Kuo A."/>
            <person name="Mondo S."/>
            <person name="Pangilinan J."/>
            <person name="Riley R."/>
            <person name="LaButti K."/>
            <person name="Andreopoulos B."/>
            <person name="Lipzen A."/>
            <person name="Chen C."/>
            <person name="Yan M."/>
            <person name="Daum C."/>
            <person name="Ng V."/>
            <person name="Clum A."/>
            <person name="Steindorff A."/>
            <person name="Ohm R.A."/>
            <person name="Martin F."/>
            <person name="Silar P."/>
            <person name="Natvig D.O."/>
            <person name="Lalanne C."/>
            <person name="Gautier V."/>
            <person name="Ament-Velasquez S.L."/>
            <person name="Kruys A."/>
            <person name="Hutchinson M.I."/>
            <person name="Powell A.J."/>
            <person name="Barry K."/>
            <person name="Miller A.N."/>
            <person name="Grigoriev I.V."/>
            <person name="Debuchy R."/>
            <person name="Gladieux P."/>
            <person name="Hiltunen Thoren M."/>
            <person name="Johannesson H."/>
        </authorList>
    </citation>
    <scope>NUCLEOTIDE SEQUENCE</scope>
    <source>
        <strain evidence="7">CBS 103.79</strain>
    </source>
</reference>
<keyword evidence="1" id="KW-0285">Flavoprotein</keyword>
<evidence type="ECO:0000256" key="2">
    <source>
        <dbReference type="ARBA" id="ARBA00022827"/>
    </source>
</evidence>
<dbReference type="GO" id="GO:0071949">
    <property type="term" value="F:FAD binding"/>
    <property type="evidence" value="ECO:0007669"/>
    <property type="project" value="InterPro"/>
</dbReference>
<organism evidence="7 8">
    <name type="scientific">Staphylotrichum tortipilum</name>
    <dbReference type="NCBI Taxonomy" id="2831512"/>
    <lineage>
        <taxon>Eukaryota</taxon>
        <taxon>Fungi</taxon>
        <taxon>Dikarya</taxon>
        <taxon>Ascomycota</taxon>
        <taxon>Pezizomycotina</taxon>
        <taxon>Sordariomycetes</taxon>
        <taxon>Sordariomycetidae</taxon>
        <taxon>Sordariales</taxon>
        <taxon>Chaetomiaceae</taxon>
        <taxon>Staphylotrichum</taxon>
    </lineage>
</organism>
<sequence length="428" mass="45985">MANPNPTPTHHFLSSRHILISGAGMAGLSFTLALHKLWPPHLPPPRVTLLDRDNRQNALGREGYSLSLAGHDDTGGLYALKDLGLLDSALDKAILGAQGDMGGCFRVWDERFREVMSVRPKPAEGLPSAGIRIARRDLRGLLVDGVRDAGGEARWGVAAVKAETNGDGRVVVIVEGEGVRDGEERIECDLLVVADGGGSKIRRGLRPDDVLVYAGAVQMGGIASFPEGIPPPLDENWGMQLSGGQGVCCFYSPVDKKGVVWALSFLEPEARSKLGGNPSQEAADRVLEEARERGKILGPLFQRMVDATTEPASVFCLPARDKAPFRHDLDGAAIVFIGDSNHAVSPFAGYGASLALKDGWDLARKIVQAGSLRDAVLEYDAISEPRAVKVRGTSRWRIKYGHSTGVTAFIFHTLLAVMGYILWLTGRG</sequence>
<evidence type="ECO:0000313" key="7">
    <source>
        <dbReference type="EMBL" id="KAK3901409.1"/>
    </source>
</evidence>
<dbReference type="Gene3D" id="3.50.50.60">
    <property type="entry name" value="FAD/NAD(P)-binding domain"/>
    <property type="match status" value="1"/>
</dbReference>
<keyword evidence="8" id="KW-1185">Reference proteome</keyword>
<dbReference type="PRINTS" id="PR00420">
    <property type="entry name" value="RNGMNOXGNASE"/>
</dbReference>
<proteinExistence type="predicted"/>
<dbReference type="PANTHER" id="PTHR46972:SF1">
    <property type="entry name" value="FAD DEPENDENT OXIDOREDUCTASE DOMAIN-CONTAINING PROTEIN"/>
    <property type="match status" value="1"/>
</dbReference>
<dbReference type="SUPFAM" id="SSF51905">
    <property type="entry name" value="FAD/NAD(P)-binding domain"/>
    <property type="match status" value="1"/>
</dbReference>
<dbReference type="PANTHER" id="PTHR46972">
    <property type="entry name" value="MONOOXYGENASE ASQM-RELATED"/>
    <property type="match status" value="1"/>
</dbReference>
<dbReference type="AlphaFoldDB" id="A0AAN6MJH6"/>
<evidence type="ECO:0000256" key="1">
    <source>
        <dbReference type="ARBA" id="ARBA00022630"/>
    </source>
</evidence>
<accession>A0AAN6MJH6</accession>
<dbReference type="InterPro" id="IPR002938">
    <property type="entry name" value="FAD-bd"/>
</dbReference>
<reference evidence="7" key="2">
    <citation type="submission" date="2023-05" db="EMBL/GenBank/DDBJ databases">
        <authorList>
            <consortium name="Lawrence Berkeley National Laboratory"/>
            <person name="Steindorff A."/>
            <person name="Hensen N."/>
            <person name="Bonometti L."/>
            <person name="Westerberg I."/>
            <person name="Brannstrom I.O."/>
            <person name="Guillou S."/>
            <person name="Cros-Aarteil S."/>
            <person name="Calhoun S."/>
            <person name="Haridas S."/>
            <person name="Kuo A."/>
            <person name="Mondo S."/>
            <person name="Pangilinan J."/>
            <person name="Riley R."/>
            <person name="Labutti K."/>
            <person name="Andreopoulos B."/>
            <person name="Lipzen A."/>
            <person name="Chen C."/>
            <person name="Yanf M."/>
            <person name="Daum C."/>
            <person name="Ng V."/>
            <person name="Clum A."/>
            <person name="Ohm R."/>
            <person name="Martin F."/>
            <person name="Silar P."/>
            <person name="Natvig D."/>
            <person name="Lalanne C."/>
            <person name="Gautier V."/>
            <person name="Ament-Velasquez S.L."/>
            <person name="Kruys A."/>
            <person name="Hutchinson M.I."/>
            <person name="Powell A.J."/>
            <person name="Barry K."/>
            <person name="Miller A.N."/>
            <person name="Grigoriev I.V."/>
            <person name="Debuchy R."/>
            <person name="Gladieux P."/>
            <person name="Thoren M.H."/>
            <person name="Johannesson H."/>
        </authorList>
    </citation>
    <scope>NUCLEOTIDE SEQUENCE</scope>
    <source>
        <strain evidence="7">CBS 103.79</strain>
    </source>
</reference>
<evidence type="ECO:0000259" key="6">
    <source>
        <dbReference type="Pfam" id="PF01494"/>
    </source>
</evidence>
<keyword evidence="3" id="KW-0560">Oxidoreductase</keyword>
<keyword evidence="5" id="KW-0812">Transmembrane</keyword>
<keyword evidence="5" id="KW-1133">Transmembrane helix</keyword>
<feature type="domain" description="FAD-binding" evidence="6">
    <location>
        <begin position="18"/>
        <end position="369"/>
    </location>
</feature>
<dbReference type="InterPro" id="IPR036188">
    <property type="entry name" value="FAD/NAD-bd_sf"/>
</dbReference>
<keyword evidence="2" id="KW-0274">FAD</keyword>
<name>A0AAN6MJH6_9PEZI</name>
<evidence type="ECO:0000256" key="3">
    <source>
        <dbReference type="ARBA" id="ARBA00023002"/>
    </source>
</evidence>
<evidence type="ECO:0000256" key="4">
    <source>
        <dbReference type="ARBA" id="ARBA00023033"/>
    </source>
</evidence>
<feature type="transmembrane region" description="Helical" evidence="5">
    <location>
        <begin position="18"/>
        <end position="38"/>
    </location>
</feature>
<feature type="transmembrane region" description="Helical" evidence="5">
    <location>
        <begin position="404"/>
        <end position="423"/>
    </location>
</feature>
<dbReference type="Pfam" id="PF01494">
    <property type="entry name" value="FAD_binding_3"/>
    <property type="match status" value="1"/>
</dbReference>
<dbReference type="Proteomes" id="UP001303889">
    <property type="component" value="Unassembled WGS sequence"/>
</dbReference>
<evidence type="ECO:0000313" key="8">
    <source>
        <dbReference type="Proteomes" id="UP001303889"/>
    </source>
</evidence>
<gene>
    <name evidence="7" type="ORF">C8A05DRAFT_44931</name>
</gene>
<evidence type="ECO:0000256" key="5">
    <source>
        <dbReference type="SAM" id="Phobius"/>
    </source>
</evidence>